<evidence type="ECO:0000313" key="9">
    <source>
        <dbReference type="Proteomes" id="UP001049176"/>
    </source>
</evidence>
<dbReference type="Proteomes" id="UP001049176">
    <property type="component" value="Chromosome 10"/>
</dbReference>
<comment type="caution">
    <text evidence="8">The sequence shown here is derived from an EMBL/GenBank/DDBJ whole genome shotgun (WGS) entry which is preliminary data.</text>
</comment>
<evidence type="ECO:0000256" key="6">
    <source>
        <dbReference type="SAM" id="Phobius"/>
    </source>
</evidence>
<dbReference type="Gene3D" id="1.20.1720.10">
    <property type="entry name" value="Multidrug resistance protein D"/>
    <property type="match status" value="1"/>
</dbReference>
<comment type="subcellular location">
    <subcellularLocation>
        <location evidence="1">Membrane</location>
        <topology evidence="1">Multi-pass membrane protein</topology>
    </subcellularLocation>
</comment>
<dbReference type="GeneID" id="66071392"/>
<keyword evidence="4 6" id="KW-0472">Membrane</keyword>
<evidence type="ECO:0000256" key="2">
    <source>
        <dbReference type="ARBA" id="ARBA00022692"/>
    </source>
</evidence>
<feature type="transmembrane region" description="Helical" evidence="6">
    <location>
        <begin position="391"/>
        <end position="416"/>
    </location>
</feature>
<reference evidence="8" key="1">
    <citation type="journal article" date="2021" name="Genome Biol. Evol.">
        <title>The assembled and annotated genome of the fairy-ring fungus Marasmius oreades.</title>
        <authorList>
            <person name="Hiltunen M."/>
            <person name="Ament-Velasquez S.L."/>
            <person name="Johannesson H."/>
        </authorList>
    </citation>
    <scope>NUCLEOTIDE SEQUENCE</scope>
    <source>
        <strain evidence="8">03SP1</strain>
    </source>
</reference>
<evidence type="ECO:0000256" key="3">
    <source>
        <dbReference type="ARBA" id="ARBA00022989"/>
    </source>
</evidence>
<feature type="transmembrane region" description="Helical" evidence="6">
    <location>
        <begin position="159"/>
        <end position="180"/>
    </location>
</feature>
<proteinExistence type="predicted"/>
<feature type="transmembrane region" description="Helical" evidence="6">
    <location>
        <begin position="360"/>
        <end position="385"/>
    </location>
</feature>
<name>A0A9P7UMZ2_9AGAR</name>
<protein>
    <recommendedName>
        <fullName evidence="7">Major facilitator superfamily (MFS) profile domain-containing protein</fullName>
    </recommendedName>
</protein>
<dbReference type="InterPro" id="IPR036259">
    <property type="entry name" value="MFS_trans_sf"/>
</dbReference>
<sequence>MTNERTPLISEENRHISQPISTTQERIEAQLPERSQSSDSLPKNAREAHNIIYERFSRREKAVVVSIVSYVGIIPLFVSGTFFPSIPDIAKDLDTNAEMVNLAVSVAVLAASIGVFIGASFSGFYGRRPVYIVGLPFLVMGSLRVAMSKTIEELMVWRFFQTIGVSFGLSVGAAVIGDLYKLEERGTAMGIFFGACLIGPALAPVVGGLAAHYASWRVMQVGLGVGGLGAFACVLLFLPETSFPGTRGIDKRRAELGTDDIPFTIPNPFAAIALLRSPNITAISLCGTAVLMTDYVLLLPLPYTIAKRYGIENQAVIGLLYAPIGVGNFVGAPLAGWLSDRVLRKMLKKRGGVWCPEDRLRPTLLAAAVFVPLSVLGVGIIAHYVPGPLGLTLIMICFFFNGLGVDMVLSPCSAYVVDIMHSRSAESVAATSGLRSLLMSISVSAIAPSINHFGILWTNTISALIAWAGFGLLWTVIKYGETMRNWVNVGYSTAETN</sequence>
<keyword evidence="3 6" id="KW-1133">Transmembrane helix</keyword>
<keyword evidence="2 6" id="KW-0812">Transmembrane</keyword>
<dbReference type="GO" id="GO:0022857">
    <property type="term" value="F:transmembrane transporter activity"/>
    <property type="evidence" value="ECO:0007669"/>
    <property type="project" value="InterPro"/>
</dbReference>
<feature type="transmembrane region" description="Helical" evidence="6">
    <location>
        <begin position="102"/>
        <end position="123"/>
    </location>
</feature>
<feature type="transmembrane region" description="Helical" evidence="6">
    <location>
        <begin position="282"/>
        <end position="303"/>
    </location>
</feature>
<dbReference type="PANTHER" id="PTHR23502:SF64">
    <property type="entry name" value="TRANSPORTER, PUTATIVE (AFU_ORTHOLOGUE AFUA_3G11760)-RELATED"/>
    <property type="match status" value="1"/>
</dbReference>
<evidence type="ECO:0000256" key="4">
    <source>
        <dbReference type="ARBA" id="ARBA00023136"/>
    </source>
</evidence>
<dbReference type="OrthoDB" id="3066029at2759"/>
<keyword evidence="9" id="KW-1185">Reference proteome</keyword>
<evidence type="ECO:0000259" key="7">
    <source>
        <dbReference type="PROSITE" id="PS50850"/>
    </source>
</evidence>
<feature type="transmembrane region" description="Helical" evidence="6">
    <location>
        <begin position="315"/>
        <end position="339"/>
    </location>
</feature>
<dbReference type="PANTHER" id="PTHR23502">
    <property type="entry name" value="MAJOR FACILITATOR SUPERFAMILY"/>
    <property type="match status" value="1"/>
</dbReference>
<organism evidence="8 9">
    <name type="scientific">Marasmius oreades</name>
    <name type="common">fairy-ring Marasmius</name>
    <dbReference type="NCBI Taxonomy" id="181124"/>
    <lineage>
        <taxon>Eukaryota</taxon>
        <taxon>Fungi</taxon>
        <taxon>Dikarya</taxon>
        <taxon>Basidiomycota</taxon>
        <taxon>Agaricomycotina</taxon>
        <taxon>Agaricomycetes</taxon>
        <taxon>Agaricomycetidae</taxon>
        <taxon>Agaricales</taxon>
        <taxon>Marasmiineae</taxon>
        <taxon>Marasmiaceae</taxon>
        <taxon>Marasmius</taxon>
    </lineage>
</organism>
<evidence type="ECO:0000256" key="5">
    <source>
        <dbReference type="SAM" id="MobiDB-lite"/>
    </source>
</evidence>
<gene>
    <name evidence="8" type="ORF">E1B28_002316</name>
</gene>
<feature type="transmembrane region" description="Helical" evidence="6">
    <location>
        <begin position="192"/>
        <end position="213"/>
    </location>
</feature>
<feature type="region of interest" description="Disordered" evidence="5">
    <location>
        <begin position="1"/>
        <end position="43"/>
    </location>
</feature>
<dbReference type="GO" id="GO:0005886">
    <property type="term" value="C:plasma membrane"/>
    <property type="evidence" value="ECO:0007669"/>
    <property type="project" value="TreeGrafter"/>
</dbReference>
<feature type="transmembrane region" description="Helical" evidence="6">
    <location>
        <begin position="456"/>
        <end position="477"/>
    </location>
</feature>
<dbReference type="Pfam" id="PF07690">
    <property type="entry name" value="MFS_1"/>
    <property type="match status" value="1"/>
</dbReference>
<dbReference type="RefSeq" id="XP_043002827.1">
    <property type="nucleotide sequence ID" value="XM_043159228.1"/>
</dbReference>
<evidence type="ECO:0000256" key="1">
    <source>
        <dbReference type="ARBA" id="ARBA00004141"/>
    </source>
</evidence>
<dbReference type="KEGG" id="more:E1B28_002316"/>
<feature type="domain" description="Major facilitator superfamily (MFS) profile" evidence="7">
    <location>
        <begin position="64"/>
        <end position="483"/>
    </location>
</feature>
<dbReference type="SUPFAM" id="SSF103473">
    <property type="entry name" value="MFS general substrate transporter"/>
    <property type="match status" value="1"/>
</dbReference>
<dbReference type="PROSITE" id="PS50850">
    <property type="entry name" value="MFS"/>
    <property type="match status" value="1"/>
</dbReference>
<dbReference type="InterPro" id="IPR011701">
    <property type="entry name" value="MFS"/>
</dbReference>
<evidence type="ECO:0000313" key="8">
    <source>
        <dbReference type="EMBL" id="KAG7086356.1"/>
    </source>
</evidence>
<feature type="transmembrane region" description="Helical" evidence="6">
    <location>
        <begin position="62"/>
        <end position="82"/>
    </location>
</feature>
<feature type="transmembrane region" description="Helical" evidence="6">
    <location>
        <begin position="219"/>
        <end position="238"/>
    </location>
</feature>
<dbReference type="AlphaFoldDB" id="A0A9P7UMZ2"/>
<accession>A0A9P7UMZ2</accession>
<dbReference type="InterPro" id="IPR020846">
    <property type="entry name" value="MFS_dom"/>
</dbReference>
<dbReference type="EMBL" id="CM032190">
    <property type="protein sequence ID" value="KAG7086356.1"/>
    <property type="molecule type" value="Genomic_DNA"/>
</dbReference>